<dbReference type="Ensembl" id="ENSORLT00000041691.1">
    <property type="protein sequence ID" value="ENSORLP00000031689.1"/>
    <property type="gene ID" value="ENSORLG00000026462.1"/>
</dbReference>
<dbReference type="Proteomes" id="UP000001038">
    <property type="component" value="Chromosome 7"/>
</dbReference>
<accession>A0A3B3HIW9</accession>
<reference evidence="1" key="3">
    <citation type="submission" date="2025-09" db="UniProtKB">
        <authorList>
            <consortium name="Ensembl"/>
        </authorList>
    </citation>
    <scope>IDENTIFICATION</scope>
    <source>
        <strain evidence="1">Hd-rR</strain>
    </source>
</reference>
<proteinExistence type="predicted"/>
<name>A0A3B3HIW9_ORYLA</name>
<evidence type="ECO:0000313" key="2">
    <source>
        <dbReference type="Proteomes" id="UP000001038"/>
    </source>
</evidence>
<organism evidence="1 2">
    <name type="scientific">Oryzias latipes</name>
    <name type="common">Japanese rice fish</name>
    <name type="synonym">Japanese killifish</name>
    <dbReference type="NCBI Taxonomy" id="8090"/>
    <lineage>
        <taxon>Eukaryota</taxon>
        <taxon>Metazoa</taxon>
        <taxon>Chordata</taxon>
        <taxon>Craniata</taxon>
        <taxon>Vertebrata</taxon>
        <taxon>Euteleostomi</taxon>
        <taxon>Actinopterygii</taxon>
        <taxon>Neopterygii</taxon>
        <taxon>Teleostei</taxon>
        <taxon>Neoteleostei</taxon>
        <taxon>Acanthomorphata</taxon>
        <taxon>Ovalentaria</taxon>
        <taxon>Atherinomorphae</taxon>
        <taxon>Beloniformes</taxon>
        <taxon>Adrianichthyidae</taxon>
        <taxon>Oryziinae</taxon>
        <taxon>Oryzias</taxon>
    </lineage>
</organism>
<evidence type="ECO:0008006" key="3">
    <source>
        <dbReference type="Google" id="ProtNLM"/>
    </source>
</evidence>
<dbReference type="STRING" id="8090.ENSORLP00000031689"/>
<dbReference type="GeneTree" id="ENSGT00940000157729"/>
<dbReference type="Bgee" id="ENSORLG00000026462">
    <property type="expression patterns" value="Expressed in testis and 11 other cell types or tissues"/>
</dbReference>
<evidence type="ECO:0000313" key="1">
    <source>
        <dbReference type="Ensembl" id="ENSORLP00000031689.1"/>
    </source>
</evidence>
<dbReference type="InParanoid" id="A0A3B3HIW9"/>
<reference evidence="1 2" key="1">
    <citation type="journal article" date="2007" name="Nature">
        <title>The medaka draft genome and insights into vertebrate genome evolution.</title>
        <authorList>
            <person name="Kasahara M."/>
            <person name="Naruse K."/>
            <person name="Sasaki S."/>
            <person name="Nakatani Y."/>
            <person name="Qu W."/>
            <person name="Ahsan B."/>
            <person name="Yamada T."/>
            <person name="Nagayasu Y."/>
            <person name="Doi K."/>
            <person name="Kasai Y."/>
            <person name="Jindo T."/>
            <person name="Kobayashi D."/>
            <person name="Shimada A."/>
            <person name="Toyoda A."/>
            <person name="Kuroki Y."/>
            <person name="Fujiyama A."/>
            <person name="Sasaki T."/>
            <person name="Shimizu A."/>
            <person name="Asakawa S."/>
            <person name="Shimizu N."/>
            <person name="Hashimoto S."/>
            <person name="Yang J."/>
            <person name="Lee Y."/>
            <person name="Matsushima K."/>
            <person name="Sugano S."/>
            <person name="Sakaizumi M."/>
            <person name="Narita T."/>
            <person name="Ohishi K."/>
            <person name="Haga S."/>
            <person name="Ohta F."/>
            <person name="Nomoto H."/>
            <person name="Nogata K."/>
            <person name="Morishita T."/>
            <person name="Endo T."/>
            <person name="Shin-I T."/>
            <person name="Takeda H."/>
            <person name="Morishita S."/>
            <person name="Kohara Y."/>
        </authorList>
    </citation>
    <scope>NUCLEOTIDE SEQUENCE [LARGE SCALE GENOMIC DNA]</scope>
    <source>
        <strain evidence="1 2">Hd-rR</strain>
    </source>
</reference>
<keyword evidence="2" id="KW-1185">Reference proteome</keyword>
<dbReference type="AlphaFoldDB" id="A0A3B3HIW9"/>
<reference evidence="1" key="2">
    <citation type="submission" date="2025-08" db="UniProtKB">
        <authorList>
            <consortium name="Ensembl"/>
        </authorList>
    </citation>
    <scope>IDENTIFICATION</scope>
    <source>
        <strain evidence="1">Hd-rR</strain>
    </source>
</reference>
<protein>
    <recommendedName>
        <fullName evidence="3">Nucleolar protein 4-like b</fullName>
    </recommendedName>
</protein>
<sequence length="133" mass="14907">MHVEIGTEPGKTPKHAGQKKTYKAIAEMYAFLPREAVTRFLMTCGECQKRMHLAAAGQDCKENDIPNSLASEEVDYNLPLTTTYMKMKQQLISFLFTSESRIECGILSMGGLLSLLVLAFLLPSLDQRLQNSY</sequence>